<evidence type="ECO:0000313" key="1">
    <source>
        <dbReference type="EMBL" id="RKP36854.1"/>
    </source>
</evidence>
<dbReference type="Gene3D" id="3.60.21.10">
    <property type="match status" value="1"/>
</dbReference>
<dbReference type="AlphaFoldDB" id="A0A4P9ZTF1"/>
<dbReference type="Proteomes" id="UP000268162">
    <property type="component" value="Unassembled WGS sequence"/>
</dbReference>
<dbReference type="InterPro" id="IPR029052">
    <property type="entry name" value="Metallo-depent_PP-like"/>
</dbReference>
<keyword evidence="2" id="KW-1185">Reference proteome</keyword>
<protein>
    <submittedName>
        <fullName evidence="1">Uncharacterized protein</fullName>
    </submittedName>
</protein>
<sequence>MALAKSLSANVIAHLCQYLIVIKLPAPYKGTVVHMGVNPTWPLGGQSTIDLTTMQNISGGQALDGAKQGTPWFQDWDAAVASSSIAADFKGFEKVDYSHVASCTAMSSTPAGP</sequence>
<reference evidence="2" key="1">
    <citation type="journal article" date="2018" name="Nat. Microbiol.">
        <title>Leveraging single-cell genomics to expand the fungal tree of life.</title>
        <authorList>
            <person name="Ahrendt S.R."/>
            <person name="Quandt C.A."/>
            <person name="Ciobanu D."/>
            <person name="Clum A."/>
            <person name="Salamov A."/>
            <person name="Andreopoulos B."/>
            <person name="Cheng J.F."/>
            <person name="Woyke T."/>
            <person name="Pelin A."/>
            <person name="Henrissat B."/>
            <person name="Reynolds N.K."/>
            <person name="Benny G.L."/>
            <person name="Smith M.E."/>
            <person name="James T.Y."/>
            <person name="Grigoriev I.V."/>
        </authorList>
    </citation>
    <scope>NUCLEOTIDE SEQUENCE [LARGE SCALE GENOMIC DNA]</scope>
    <source>
        <strain evidence="2">RSA 468</strain>
    </source>
</reference>
<evidence type="ECO:0000313" key="2">
    <source>
        <dbReference type="Proteomes" id="UP000268162"/>
    </source>
</evidence>
<name>A0A4P9ZTF1_9FUNG</name>
<gene>
    <name evidence="1" type="ORF">BJ085DRAFT_31458</name>
</gene>
<organism evidence="1 2">
    <name type="scientific">Dimargaris cristalligena</name>
    <dbReference type="NCBI Taxonomy" id="215637"/>
    <lineage>
        <taxon>Eukaryota</taxon>
        <taxon>Fungi</taxon>
        <taxon>Fungi incertae sedis</taxon>
        <taxon>Zoopagomycota</taxon>
        <taxon>Kickxellomycotina</taxon>
        <taxon>Dimargaritomycetes</taxon>
        <taxon>Dimargaritales</taxon>
        <taxon>Dimargaritaceae</taxon>
        <taxon>Dimargaris</taxon>
    </lineage>
</organism>
<dbReference type="EMBL" id="ML002584">
    <property type="protein sequence ID" value="RKP36854.1"/>
    <property type="molecule type" value="Genomic_DNA"/>
</dbReference>
<accession>A0A4P9ZTF1</accession>
<proteinExistence type="predicted"/>